<protein>
    <submittedName>
        <fullName evidence="1">Uncharacterized protein</fullName>
    </submittedName>
</protein>
<gene>
    <name evidence="1" type="ORF">RR48_02165</name>
</gene>
<reference evidence="1 2" key="1">
    <citation type="journal article" date="2015" name="Nat. Commun.">
        <title>Outbred genome sequencing and CRISPR/Cas9 gene editing in butterflies.</title>
        <authorList>
            <person name="Li X."/>
            <person name="Fan D."/>
            <person name="Zhang W."/>
            <person name="Liu G."/>
            <person name="Zhang L."/>
            <person name="Zhao L."/>
            <person name="Fang X."/>
            <person name="Chen L."/>
            <person name="Dong Y."/>
            <person name="Chen Y."/>
            <person name="Ding Y."/>
            <person name="Zhao R."/>
            <person name="Feng M."/>
            <person name="Zhu Y."/>
            <person name="Feng Y."/>
            <person name="Jiang X."/>
            <person name="Zhu D."/>
            <person name="Xiang H."/>
            <person name="Feng X."/>
            <person name="Li S."/>
            <person name="Wang J."/>
            <person name="Zhang G."/>
            <person name="Kronforst M.R."/>
            <person name="Wang W."/>
        </authorList>
    </citation>
    <scope>NUCLEOTIDE SEQUENCE [LARGE SCALE GENOMIC DNA]</scope>
    <source>
        <strain evidence="1">Ya'a_city_454_Pm</strain>
        <tissue evidence="1">Whole body</tissue>
    </source>
</reference>
<sequence length="481" mass="56561">MGDDESSCDVIFVSSDGSQTYVENPDRPIIKLFERLIGNDTKQNTVLTNAQIVNILNKEFDVDVSKVNLLEIEIYTNIIKKYLKDWPEWDKFEKDVMNLESQKNREDIKNIIEINYIAIKDYLQSKLDIVKLLLPSNYYLSEMPQKEKVENSLENKSSDDEKIVMEVCATKAQLNNLILRHPKHNNYIFNWEESQNDDCLVLPIKAILHWGGINIIAKLAWSQSEMLLFKYENRHKSKYTLVNKKLPIQPNKIEHLTKWQMKCKNQNKINMSIEDLLNVMQSNANRGTSSWHSILKIIHNDLKILTQDMPSYINLPVEFRKHLSKYSYVRYMYKDVTESIAENGENYDLQLEEMVTPICYLNIDLHKTSNQKEYLRLECDICKMDLKGKDIQCAIDQHFSMYHIVEPDWQCVNCNTTISARELANMNWQHTCPLNQEGGAEEPVRYNLSKFLFFSLIPIYPPVQIILYYIERQHNYFGSEI</sequence>
<evidence type="ECO:0000313" key="1">
    <source>
        <dbReference type="EMBL" id="KPJ12626.1"/>
    </source>
</evidence>
<proteinExistence type="predicted"/>
<evidence type="ECO:0000313" key="2">
    <source>
        <dbReference type="Proteomes" id="UP000053240"/>
    </source>
</evidence>
<dbReference type="InParanoid" id="A0A0N1INY2"/>
<organism evidence="1 2">
    <name type="scientific">Papilio machaon</name>
    <name type="common">Old World swallowtail butterfly</name>
    <dbReference type="NCBI Taxonomy" id="76193"/>
    <lineage>
        <taxon>Eukaryota</taxon>
        <taxon>Metazoa</taxon>
        <taxon>Ecdysozoa</taxon>
        <taxon>Arthropoda</taxon>
        <taxon>Hexapoda</taxon>
        <taxon>Insecta</taxon>
        <taxon>Pterygota</taxon>
        <taxon>Neoptera</taxon>
        <taxon>Endopterygota</taxon>
        <taxon>Lepidoptera</taxon>
        <taxon>Glossata</taxon>
        <taxon>Ditrysia</taxon>
        <taxon>Papilionoidea</taxon>
        <taxon>Papilionidae</taxon>
        <taxon>Papilioninae</taxon>
        <taxon>Papilio</taxon>
    </lineage>
</organism>
<keyword evidence="2" id="KW-1185">Reference proteome</keyword>
<name>A0A0N1INY2_PAPMA</name>
<accession>A0A0N1INY2</accession>
<dbReference type="EMBL" id="KQ460735">
    <property type="protein sequence ID" value="KPJ12626.1"/>
    <property type="molecule type" value="Genomic_DNA"/>
</dbReference>
<dbReference type="Proteomes" id="UP000053240">
    <property type="component" value="Unassembled WGS sequence"/>
</dbReference>
<dbReference type="AlphaFoldDB" id="A0A0N1INY2"/>